<evidence type="ECO:0000256" key="1">
    <source>
        <dbReference type="SAM" id="SignalP"/>
    </source>
</evidence>
<dbReference type="GO" id="GO:0009116">
    <property type="term" value="P:nucleoside metabolic process"/>
    <property type="evidence" value="ECO:0007669"/>
    <property type="project" value="InterPro"/>
</dbReference>
<dbReference type="SUPFAM" id="SSF53167">
    <property type="entry name" value="Purine and uridine phosphorylases"/>
    <property type="match status" value="1"/>
</dbReference>
<keyword evidence="1" id="KW-0732">Signal</keyword>
<sequence length="99" mass="10466">MLVAKPFSHAYTVGWICALSLELAAAKAILDEVHEDLPLPLNVNNNYTLGAISDTVIACLPMGIYSRTSATTVTASINCTFPNIRFFLLVGIGGGVPSL</sequence>
<reference evidence="2 3" key="1">
    <citation type="submission" date="2019-08" db="EMBL/GenBank/DDBJ databases">
        <title>The genome sequence of a newly discovered highly antifungal drug resistant Aspergillus species, Aspergillus tanneri NIH 1004.</title>
        <authorList>
            <person name="Mounaud S."/>
            <person name="Singh I."/>
            <person name="Joardar V."/>
            <person name="Pakala S."/>
            <person name="Pakala S."/>
            <person name="Venepally P."/>
            <person name="Chung J.K."/>
            <person name="Losada L."/>
            <person name="Nierman W.C."/>
        </authorList>
    </citation>
    <scope>NUCLEOTIDE SEQUENCE [LARGE SCALE GENOMIC DNA]</scope>
    <source>
        <strain evidence="2 3">NIH1004</strain>
    </source>
</reference>
<dbReference type="InterPro" id="IPR053137">
    <property type="entry name" value="NLR-like"/>
</dbReference>
<dbReference type="PANTHER" id="PTHR46082">
    <property type="entry name" value="ATP/GTP-BINDING PROTEIN-RELATED"/>
    <property type="match status" value="1"/>
</dbReference>
<dbReference type="GeneID" id="54327028"/>
<proteinExistence type="predicted"/>
<name>A0A5M9MN29_9EURO</name>
<protein>
    <recommendedName>
        <fullName evidence="4">Nucleoside phosphorylase domain-containing protein</fullName>
    </recommendedName>
</protein>
<evidence type="ECO:0000313" key="2">
    <source>
        <dbReference type="EMBL" id="KAA8648441.1"/>
    </source>
</evidence>
<dbReference type="InterPro" id="IPR035994">
    <property type="entry name" value="Nucleoside_phosphorylase_sf"/>
</dbReference>
<feature type="signal peptide" evidence="1">
    <location>
        <begin position="1"/>
        <end position="26"/>
    </location>
</feature>
<dbReference type="GO" id="GO:0003824">
    <property type="term" value="F:catalytic activity"/>
    <property type="evidence" value="ECO:0007669"/>
    <property type="project" value="InterPro"/>
</dbReference>
<dbReference type="EMBL" id="QUQM01000003">
    <property type="protein sequence ID" value="KAA8648441.1"/>
    <property type="molecule type" value="Genomic_DNA"/>
</dbReference>
<comment type="caution">
    <text evidence="2">The sequence shown here is derived from an EMBL/GenBank/DDBJ whole genome shotgun (WGS) entry which is preliminary data.</text>
</comment>
<dbReference type="OrthoDB" id="1577640at2759"/>
<dbReference type="RefSeq" id="XP_033427802.1">
    <property type="nucleotide sequence ID" value="XM_033568996.1"/>
</dbReference>
<gene>
    <name evidence="2" type="ORF">ATNIH1004_004326</name>
</gene>
<evidence type="ECO:0000313" key="3">
    <source>
        <dbReference type="Proteomes" id="UP000324241"/>
    </source>
</evidence>
<feature type="chain" id="PRO_5024331391" description="Nucleoside phosphorylase domain-containing protein" evidence="1">
    <location>
        <begin position="27"/>
        <end position="99"/>
    </location>
</feature>
<evidence type="ECO:0008006" key="4">
    <source>
        <dbReference type="Google" id="ProtNLM"/>
    </source>
</evidence>
<organism evidence="2 3">
    <name type="scientific">Aspergillus tanneri</name>
    <dbReference type="NCBI Taxonomy" id="1220188"/>
    <lineage>
        <taxon>Eukaryota</taxon>
        <taxon>Fungi</taxon>
        <taxon>Dikarya</taxon>
        <taxon>Ascomycota</taxon>
        <taxon>Pezizomycotina</taxon>
        <taxon>Eurotiomycetes</taxon>
        <taxon>Eurotiomycetidae</taxon>
        <taxon>Eurotiales</taxon>
        <taxon>Aspergillaceae</taxon>
        <taxon>Aspergillus</taxon>
        <taxon>Aspergillus subgen. Circumdati</taxon>
    </lineage>
</organism>
<dbReference type="Gene3D" id="3.40.50.1580">
    <property type="entry name" value="Nucleoside phosphorylase domain"/>
    <property type="match status" value="1"/>
</dbReference>
<dbReference type="VEuPathDB" id="FungiDB:EYZ11_009170"/>
<dbReference type="Proteomes" id="UP000324241">
    <property type="component" value="Unassembled WGS sequence"/>
</dbReference>
<dbReference type="AlphaFoldDB" id="A0A5M9MN29"/>
<dbReference type="PANTHER" id="PTHR46082:SF11">
    <property type="entry name" value="AAA+ ATPASE DOMAIN-CONTAINING PROTEIN-RELATED"/>
    <property type="match status" value="1"/>
</dbReference>
<accession>A0A5M9MN29</accession>